<proteinExistence type="predicted"/>
<dbReference type="WBParaSite" id="HDID_0001116901-mRNA-1">
    <property type="protein sequence ID" value="HDID_0001116901-mRNA-1"/>
    <property type="gene ID" value="HDID_0001116901"/>
</dbReference>
<organism evidence="2">
    <name type="scientific">Hymenolepis diminuta</name>
    <name type="common">Rat tapeworm</name>
    <dbReference type="NCBI Taxonomy" id="6216"/>
    <lineage>
        <taxon>Eukaryota</taxon>
        <taxon>Metazoa</taxon>
        <taxon>Spiralia</taxon>
        <taxon>Lophotrochozoa</taxon>
        <taxon>Platyhelminthes</taxon>
        <taxon>Cestoda</taxon>
        <taxon>Eucestoda</taxon>
        <taxon>Cyclophyllidea</taxon>
        <taxon>Hymenolepididae</taxon>
        <taxon>Hymenolepis</taxon>
    </lineage>
</organism>
<sequence>LSESVSGSPLQNPSFSPSEAPTSPIIDEETKVKRSNSGFSQTHYRGGSQAGLTSPEPISRKLSAAICQPTRYH</sequence>
<evidence type="ECO:0000313" key="2">
    <source>
        <dbReference type="WBParaSite" id="HDID_0001116901-mRNA-1"/>
    </source>
</evidence>
<feature type="compositionally biased region" description="Polar residues" evidence="1">
    <location>
        <begin position="1"/>
        <end position="21"/>
    </location>
</feature>
<protein>
    <submittedName>
        <fullName evidence="2">Uncharacterized protein</fullName>
    </submittedName>
</protein>
<evidence type="ECO:0000256" key="1">
    <source>
        <dbReference type="SAM" id="MobiDB-lite"/>
    </source>
</evidence>
<dbReference type="AlphaFoldDB" id="A0A0R3SZH3"/>
<reference evidence="2" key="1">
    <citation type="submission" date="2017-02" db="UniProtKB">
        <authorList>
            <consortium name="WormBaseParasite"/>
        </authorList>
    </citation>
    <scope>IDENTIFICATION</scope>
</reference>
<name>A0A0R3SZH3_HYMDI</name>
<feature type="region of interest" description="Disordered" evidence="1">
    <location>
        <begin position="1"/>
        <end position="73"/>
    </location>
</feature>
<accession>A0A0R3SZH3</accession>